<feature type="transmembrane region" description="Helical" evidence="1">
    <location>
        <begin position="326"/>
        <end position="345"/>
    </location>
</feature>
<dbReference type="InterPro" id="IPR058486">
    <property type="entry name" value="DUF8173"/>
</dbReference>
<dbReference type="Proteomes" id="UP000198885">
    <property type="component" value="Unassembled WGS sequence"/>
</dbReference>
<feature type="transmembrane region" description="Helical" evidence="1">
    <location>
        <begin position="217"/>
        <end position="240"/>
    </location>
</feature>
<keyword evidence="5" id="KW-1185">Reference proteome</keyword>
<name>A0A1H9PI21_9RHOB</name>
<evidence type="ECO:0000256" key="1">
    <source>
        <dbReference type="SAM" id="Phobius"/>
    </source>
</evidence>
<gene>
    <name evidence="4" type="ORF">SAMN04490244_101180</name>
</gene>
<evidence type="ECO:0000313" key="4">
    <source>
        <dbReference type="EMBL" id="SER47499.1"/>
    </source>
</evidence>
<keyword evidence="2" id="KW-0732">Signal</keyword>
<dbReference type="OrthoDB" id="7948603at2"/>
<evidence type="ECO:0000313" key="5">
    <source>
        <dbReference type="Proteomes" id="UP000198885"/>
    </source>
</evidence>
<dbReference type="Pfam" id="PF26514">
    <property type="entry name" value="DUF8173"/>
    <property type="match status" value="1"/>
</dbReference>
<feature type="domain" description="DUF8173" evidence="3">
    <location>
        <begin position="219"/>
        <end position="367"/>
    </location>
</feature>
<dbReference type="RefSeq" id="WP_092687011.1">
    <property type="nucleotide sequence ID" value="NZ_FOGU01000001.1"/>
</dbReference>
<feature type="transmembrane region" description="Helical" evidence="1">
    <location>
        <begin position="351"/>
        <end position="374"/>
    </location>
</feature>
<keyword evidence="1" id="KW-1133">Transmembrane helix</keyword>
<feature type="chain" id="PRO_5011486332" description="DUF8173 domain-containing protein" evidence="2">
    <location>
        <begin position="22"/>
        <end position="383"/>
    </location>
</feature>
<organism evidence="4 5">
    <name type="scientific">Tranquillimonas rosea</name>
    <dbReference type="NCBI Taxonomy" id="641238"/>
    <lineage>
        <taxon>Bacteria</taxon>
        <taxon>Pseudomonadati</taxon>
        <taxon>Pseudomonadota</taxon>
        <taxon>Alphaproteobacteria</taxon>
        <taxon>Rhodobacterales</taxon>
        <taxon>Roseobacteraceae</taxon>
        <taxon>Tranquillimonas</taxon>
    </lineage>
</organism>
<feature type="transmembrane region" description="Helical" evidence="1">
    <location>
        <begin position="290"/>
        <end position="314"/>
    </location>
</feature>
<proteinExistence type="predicted"/>
<evidence type="ECO:0000256" key="2">
    <source>
        <dbReference type="SAM" id="SignalP"/>
    </source>
</evidence>
<accession>A0A1H9PI21</accession>
<sequence length="383" mass="38853">MLKTLVLSVLCALLVATAARADRFSAGEDVYLSGSDADGTEQAARDLFAAGFGVRVGAPVGADAHLAGFSVTVSEPVEGNLYAVGSSLRLAAPIGADATVAGFSVETESEGRIDGNARLSGGTVRVGGPVAGALVLSGGDVTLDAPVSGDVWIAAGSLRFGSGARIDGTLRYAAPSQVEVPDTVIAASDVTYVPLDVGEGRETAERWTRDMPTPGPFAFVAGVATTLGFLLVLGTVLIAFMPVTVQALRQRAAGRPGLSLLMGVLGLSALFGLVPVSALTIVGLPLIPLVLLALVLAWTLGYLLGVYSVAMRVVDAFREGTAPQGMAVRVLALLAGLVVAVLLNFVPFLGWMLNVALVLLGLGAITAALGEALLRGRPGAGRV</sequence>
<dbReference type="AlphaFoldDB" id="A0A1H9PI21"/>
<protein>
    <recommendedName>
        <fullName evidence="3">DUF8173 domain-containing protein</fullName>
    </recommendedName>
</protein>
<feature type="signal peptide" evidence="2">
    <location>
        <begin position="1"/>
        <end position="21"/>
    </location>
</feature>
<dbReference type="EMBL" id="FOGU01000001">
    <property type="protein sequence ID" value="SER47499.1"/>
    <property type="molecule type" value="Genomic_DNA"/>
</dbReference>
<keyword evidence="1" id="KW-0812">Transmembrane</keyword>
<feature type="transmembrane region" description="Helical" evidence="1">
    <location>
        <begin position="260"/>
        <end position="284"/>
    </location>
</feature>
<evidence type="ECO:0000259" key="3">
    <source>
        <dbReference type="Pfam" id="PF26514"/>
    </source>
</evidence>
<reference evidence="4 5" key="1">
    <citation type="submission" date="2016-10" db="EMBL/GenBank/DDBJ databases">
        <authorList>
            <person name="de Groot N.N."/>
        </authorList>
    </citation>
    <scope>NUCLEOTIDE SEQUENCE [LARGE SCALE GENOMIC DNA]</scope>
    <source>
        <strain evidence="4 5">DSM 23042</strain>
    </source>
</reference>
<keyword evidence="1" id="KW-0472">Membrane</keyword>